<dbReference type="GO" id="GO:0005524">
    <property type="term" value="F:ATP binding"/>
    <property type="evidence" value="ECO:0007669"/>
    <property type="project" value="UniProtKB-KW"/>
</dbReference>
<dbReference type="GO" id="GO:0016887">
    <property type="term" value="F:ATP hydrolysis activity"/>
    <property type="evidence" value="ECO:0007669"/>
    <property type="project" value="InterPro"/>
</dbReference>
<gene>
    <name evidence="6" type="ORF">SAMN04515671_3081</name>
</gene>
<proteinExistence type="inferred from homology"/>
<dbReference type="PROSITE" id="PS00211">
    <property type="entry name" value="ABC_TRANSPORTER_1"/>
    <property type="match status" value="1"/>
</dbReference>
<evidence type="ECO:0000256" key="3">
    <source>
        <dbReference type="ARBA" id="ARBA00022741"/>
    </source>
</evidence>
<dbReference type="CDD" id="cd03225">
    <property type="entry name" value="ABC_cobalt_CbiO_domain1"/>
    <property type="match status" value="1"/>
</dbReference>
<dbReference type="SMART" id="SM00382">
    <property type="entry name" value="AAA"/>
    <property type="match status" value="1"/>
</dbReference>
<reference evidence="6 7" key="1">
    <citation type="submission" date="2016-10" db="EMBL/GenBank/DDBJ databases">
        <authorList>
            <person name="de Groot N.N."/>
        </authorList>
    </citation>
    <scope>NUCLEOTIDE SEQUENCE [LARGE SCALE GENOMIC DNA]</scope>
    <source>
        <strain evidence="7">P4-7,KCTC 19426,CECT 7604</strain>
    </source>
</reference>
<evidence type="ECO:0000256" key="2">
    <source>
        <dbReference type="ARBA" id="ARBA00022448"/>
    </source>
</evidence>
<dbReference type="EMBL" id="LT629710">
    <property type="protein sequence ID" value="SDP16134.1"/>
    <property type="molecule type" value="Genomic_DNA"/>
</dbReference>
<evidence type="ECO:0000256" key="4">
    <source>
        <dbReference type="ARBA" id="ARBA00022840"/>
    </source>
</evidence>
<evidence type="ECO:0000256" key="1">
    <source>
        <dbReference type="ARBA" id="ARBA00005417"/>
    </source>
</evidence>
<dbReference type="InterPro" id="IPR015856">
    <property type="entry name" value="ABC_transpr_CbiO/EcfA_su"/>
</dbReference>
<dbReference type="STRING" id="1090615.SAMN04515671_3081"/>
<dbReference type="Pfam" id="PF00005">
    <property type="entry name" value="ABC_tran"/>
    <property type="match status" value="1"/>
</dbReference>
<dbReference type="GO" id="GO:0016020">
    <property type="term" value="C:membrane"/>
    <property type="evidence" value="ECO:0007669"/>
    <property type="project" value="InterPro"/>
</dbReference>
<keyword evidence="4" id="KW-0067">ATP-binding</keyword>
<dbReference type="OrthoDB" id="6198786at2"/>
<name>A0A1H0QFS8_9ACTN</name>
<accession>A0A1H0QFS8</accession>
<evidence type="ECO:0000259" key="5">
    <source>
        <dbReference type="PROSITE" id="PS50893"/>
    </source>
</evidence>
<dbReference type="AlphaFoldDB" id="A0A1H0QFS8"/>
<dbReference type="PANTHER" id="PTHR43335">
    <property type="entry name" value="ABC TRANSPORTER, ATP-BINDING PROTEIN"/>
    <property type="match status" value="1"/>
</dbReference>
<dbReference type="RefSeq" id="WP_090477249.1">
    <property type="nucleotide sequence ID" value="NZ_LT629710.1"/>
</dbReference>
<comment type="similarity">
    <text evidence="1">Belongs to the ABC transporter superfamily.</text>
</comment>
<evidence type="ECO:0000313" key="6">
    <source>
        <dbReference type="EMBL" id="SDP16134.1"/>
    </source>
</evidence>
<keyword evidence="7" id="KW-1185">Reference proteome</keyword>
<protein>
    <submittedName>
        <fullName evidence="6">ABC-type multidrug transport system, ATPase component</fullName>
    </submittedName>
</protein>
<dbReference type="GO" id="GO:0022857">
    <property type="term" value="F:transmembrane transporter activity"/>
    <property type="evidence" value="ECO:0007669"/>
    <property type="project" value="UniProtKB-ARBA"/>
</dbReference>
<organism evidence="6 7">
    <name type="scientific">Nakamurella panacisegetis</name>
    <dbReference type="NCBI Taxonomy" id="1090615"/>
    <lineage>
        <taxon>Bacteria</taxon>
        <taxon>Bacillati</taxon>
        <taxon>Actinomycetota</taxon>
        <taxon>Actinomycetes</taxon>
        <taxon>Nakamurellales</taxon>
        <taxon>Nakamurellaceae</taxon>
        <taxon>Nakamurella</taxon>
    </lineage>
</organism>
<feature type="domain" description="ABC transporter" evidence="5">
    <location>
        <begin position="2"/>
        <end position="230"/>
    </location>
</feature>
<evidence type="ECO:0000313" key="7">
    <source>
        <dbReference type="Proteomes" id="UP000198741"/>
    </source>
</evidence>
<keyword evidence="3" id="KW-0547">Nucleotide-binding</keyword>
<dbReference type="SUPFAM" id="SSF52540">
    <property type="entry name" value="P-loop containing nucleoside triphosphate hydrolases"/>
    <property type="match status" value="1"/>
</dbReference>
<sequence>MLELRDISKSYGESPVLVNVSFTVDRGEVVALTGRNGSGKSTLLRCVVGWDEPDSGVVFFHGTRYLDNLPAVRANVAVALGAGDEFVDLTVREHLEFMARAHGNDQPAAIVDEVLRELGLRGLQDRFPFTLSQGQRRRLGLASCFVRPRHLLILDEPEQNLDAQGREWLAAKLLSERRSGVSVLIACHDADLVAEVADSEVVLSTEWTDDFDAGFDGADSEADSGGPPEWT</sequence>
<keyword evidence="2" id="KW-0813">Transport</keyword>
<dbReference type="InterPro" id="IPR017871">
    <property type="entry name" value="ABC_transporter-like_CS"/>
</dbReference>
<dbReference type="PANTHER" id="PTHR43335:SF4">
    <property type="entry name" value="ABC TRANSPORTER, ATP-BINDING PROTEIN"/>
    <property type="match status" value="1"/>
</dbReference>
<dbReference type="InterPro" id="IPR003439">
    <property type="entry name" value="ABC_transporter-like_ATP-bd"/>
</dbReference>
<dbReference type="InterPro" id="IPR003593">
    <property type="entry name" value="AAA+_ATPase"/>
</dbReference>
<dbReference type="InterPro" id="IPR027417">
    <property type="entry name" value="P-loop_NTPase"/>
</dbReference>
<dbReference type="PROSITE" id="PS50893">
    <property type="entry name" value="ABC_TRANSPORTER_2"/>
    <property type="match status" value="1"/>
</dbReference>
<dbReference type="Gene3D" id="3.40.50.300">
    <property type="entry name" value="P-loop containing nucleotide triphosphate hydrolases"/>
    <property type="match status" value="1"/>
</dbReference>
<dbReference type="Proteomes" id="UP000198741">
    <property type="component" value="Chromosome I"/>
</dbReference>